<dbReference type="InterPro" id="IPR014917">
    <property type="entry name" value="DUF1800"/>
</dbReference>
<keyword evidence="3" id="KW-1185">Reference proteome</keyword>
<sequence length="560" mass="61931">MPRPSRSAKKRKARKPVCRKTTVKPKRASNKRAAKKQRAAARCRAPVKRAARRRTTPKKRPVVRRPPSTTHPSLPSLPADTPVPGLPPVDTPPPPPPPPDPPPSDPPPAGVHRYNGPFGIEQATRLLWRAGFGPRRGEAAHYAALGLDGAVAALTRASGAAQLIGPEPYAQNPDGGGYEPIQPGVRFEHDHLHWMDRMVRSTQPFVERMALLWHDWFGVSDDNVGQYTLLARHIDLFRAHGRGSFRDLARLVMQDGAMLVRLDGVFSQRHRPNENFARELMELFTLGPDRGAYTERDIREAARGLTGWSGDFHQPNGWAHFYFDAQWHDTTTKRIFGVVDDYDPDDVVDACVTHQLHPSFFVLKLWSAFVATPPPADQRVALERLYIERGHAVLPVVEAILKHPAVYEGPPLVKSPVVYAAGLLRALGSGIQTIGWTGITANAGQRLHYPPNISGWREDRWLDTSTLHARWELAGLALDPHALDGSSPYPAQETPAEAVAMALRFWDDPPLRGDTVEILVETAGRLAQVADGNLPPQGRNALRQTILRHLVIASPDGQVC</sequence>
<feature type="compositionally biased region" description="Low complexity" evidence="1">
    <location>
        <begin position="65"/>
        <end position="83"/>
    </location>
</feature>
<feature type="region of interest" description="Disordered" evidence="1">
    <location>
        <begin position="1"/>
        <end position="116"/>
    </location>
</feature>
<gene>
    <name evidence="2" type="ORF">R7226_00885</name>
</gene>
<organism evidence="2 3">
    <name type="scientific">Conexibacter stalactiti</name>
    <dbReference type="NCBI Taxonomy" id="1940611"/>
    <lineage>
        <taxon>Bacteria</taxon>
        <taxon>Bacillati</taxon>
        <taxon>Actinomycetota</taxon>
        <taxon>Thermoleophilia</taxon>
        <taxon>Solirubrobacterales</taxon>
        <taxon>Conexibacteraceae</taxon>
        <taxon>Conexibacter</taxon>
    </lineage>
</organism>
<evidence type="ECO:0000313" key="2">
    <source>
        <dbReference type="EMBL" id="MDW5592872.1"/>
    </source>
</evidence>
<name>A0ABU4HHX0_9ACTN</name>
<dbReference type="Proteomes" id="UP001284601">
    <property type="component" value="Unassembled WGS sequence"/>
</dbReference>
<proteinExistence type="predicted"/>
<accession>A0ABU4HHX0</accession>
<dbReference type="RefSeq" id="WP_318595128.1">
    <property type="nucleotide sequence ID" value="NZ_JAWSTH010000001.1"/>
</dbReference>
<comment type="caution">
    <text evidence="2">The sequence shown here is derived from an EMBL/GenBank/DDBJ whole genome shotgun (WGS) entry which is preliminary data.</text>
</comment>
<feature type="compositionally biased region" description="Pro residues" evidence="1">
    <location>
        <begin position="84"/>
        <end position="109"/>
    </location>
</feature>
<evidence type="ECO:0000313" key="3">
    <source>
        <dbReference type="Proteomes" id="UP001284601"/>
    </source>
</evidence>
<dbReference type="EMBL" id="JAWSTH010000001">
    <property type="protein sequence ID" value="MDW5592872.1"/>
    <property type="molecule type" value="Genomic_DNA"/>
</dbReference>
<dbReference type="Pfam" id="PF08811">
    <property type="entry name" value="DUF1800"/>
    <property type="match status" value="1"/>
</dbReference>
<reference evidence="2 3" key="2">
    <citation type="submission" date="2023-10" db="EMBL/GenBank/DDBJ databases">
        <authorList>
            <person name="Han X.F."/>
        </authorList>
    </citation>
    <scope>NUCLEOTIDE SEQUENCE [LARGE SCALE GENOMIC DNA]</scope>
    <source>
        <strain evidence="2 3">KCTC 39840</strain>
    </source>
</reference>
<feature type="compositionally biased region" description="Basic residues" evidence="1">
    <location>
        <begin position="1"/>
        <end position="63"/>
    </location>
</feature>
<protein>
    <submittedName>
        <fullName evidence="2">DUF1800 family protein</fullName>
    </submittedName>
</protein>
<reference evidence="3" key="1">
    <citation type="submission" date="2023-07" db="EMBL/GenBank/DDBJ databases">
        <title>Conexibacter stalactiti sp. nov., isolated from stalactites in a lava cave and emended description of the genus Conexibacter.</title>
        <authorList>
            <person name="Lee S.D."/>
        </authorList>
    </citation>
    <scope>NUCLEOTIDE SEQUENCE [LARGE SCALE GENOMIC DNA]</scope>
    <source>
        <strain evidence="3">KCTC 39840</strain>
    </source>
</reference>
<evidence type="ECO:0000256" key="1">
    <source>
        <dbReference type="SAM" id="MobiDB-lite"/>
    </source>
</evidence>